<evidence type="ECO:0008006" key="3">
    <source>
        <dbReference type="Google" id="ProtNLM"/>
    </source>
</evidence>
<dbReference type="Proteomes" id="UP000471640">
    <property type="component" value="Unassembled WGS sequence"/>
</dbReference>
<protein>
    <recommendedName>
        <fullName evidence="3">STAS domain-containing protein</fullName>
    </recommendedName>
</protein>
<proteinExistence type="predicted"/>
<dbReference type="SUPFAM" id="SSF52091">
    <property type="entry name" value="SpoIIaa-like"/>
    <property type="match status" value="1"/>
</dbReference>
<name>A0A6P1DYH1_9GAMM</name>
<reference evidence="2" key="1">
    <citation type="journal article" date="2020" name="Microbiol. Resour. Announc.">
        <title>Draft Genome Sequences of Thiorhodococcus mannitoliphagus and Thiorhodococcus minor, Purple Sulfur Photosynthetic Bacteria in the Gammaproteobacterial Family Chromatiaceae.</title>
        <authorList>
            <person name="Aviles F.A."/>
            <person name="Meyer T.E."/>
            <person name="Kyndt J.A."/>
        </authorList>
    </citation>
    <scope>NUCLEOTIDE SEQUENCE [LARGE SCALE GENOMIC DNA]</scope>
    <source>
        <strain evidence="2">DSM 18266</strain>
    </source>
</reference>
<keyword evidence="2" id="KW-1185">Reference proteome</keyword>
<sequence length="85" mass="9226">MTIRITPAETPGHRVLKIDGRLQGPDLPELERLCTEGPEALTLDLSGLRGVDEPAIIALRRLRAQGARLIGVSAYVALRLEGTTR</sequence>
<dbReference type="RefSeq" id="WP_164655231.1">
    <property type="nucleotide sequence ID" value="NZ_JAAIJR010000084.1"/>
</dbReference>
<evidence type="ECO:0000313" key="1">
    <source>
        <dbReference type="EMBL" id="NEX22133.1"/>
    </source>
</evidence>
<gene>
    <name evidence="1" type="ORF">G3480_17780</name>
</gene>
<dbReference type="EMBL" id="JAAIJR010000084">
    <property type="protein sequence ID" value="NEX22133.1"/>
    <property type="molecule type" value="Genomic_DNA"/>
</dbReference>
<dbReference type="AlphaFoldDB" id="A0A6P1DYH1"/>
<reference evidence="1 2" key="2">
    <citation type="submission" date="2020-02" db="EMBL/GenBank/DDBJ databases">
        <title>Genome sequences of Thiorhodococcus mannitoliphagus and Thiorhodococcus minor, purple sulfur photosynthetic bacteria in the gammaproteobacterial family, Chromatiaceae.</title>
        <authorList>
            <person name="Aviles F.A."/>
            <person name="Meyer T.E."/>
            <person name="Kyndt J.A."/>
        </authorList>
    </citation>
    <scope>NUCLEOTIDE SEQUENCE [LARGE SCALE GENOMIC DNA]</scope>
    <source>
        <strain evidence="1 2">DSM 18266</strain>
    </source>
</reference>
<evidence type="ECO:0000313" key="2">
    <source>
        <dbReference type="Proteomes" id="UP000471640"/>
    </source>
</evidence>
<organism evidence="1 2">
    <name type="scientific">Thiorhodococcus mannitoliphagus</name>
    <dbReference type="NCBI Taxonomy" id="329406"/>
    <lineage>
        <taxon>Bacteria</taxon>
        <taxon>Pseudomonadati</taxon>
        <taxon>Pseudomonadota</taxon>
        <taxon>Gammaproteobacteria</taxon>
        <taxon>Chromatiales</taxon>
        <taxon>Chromatiaceae</taxon>
        <taxon>Thiorhodococcus</taxon>
    </lineage>
</organism>
<dbReference type="Gene3D" id="3.30.750.24">
    <property type="entry name" value="STAS domain"/>
    <property type="match status" value="1"/>
</dbReference>
<comment type="caution">
    <text evidence="1">The sequence shown here is derived from an EMBL/GenBank/DDBJ whole genome shotgun (WGS) entry which is preliminary data.</text>
</comment>
<accession>A0A6P1DYH1</accession>
<dbReference type="InterPro" id="IPR036513">
    <property type="entry name" value="STAS_dom_sf"/>
</dbReference>